<dbReference type="InterPro" id="IPR002078">
    <property type="entry name" value="Sigma_54_int"/>
</dbReference>
<sequence>MSSLDYLEYELNAILHTSKDNIVIADGAGVVLRVSQNCEAVYGRKASFLIGKSVKDLEEDGIFSPSITRRVLAKKKDLQIMQKTPTGRVVMATGLPVYDESGTIIRVISFSHDLTELQHLKEDYEELRTQMEVYETEIQELRDKERVPEEFVIKSRAIQLIWQLVERVANSDASVVFLGESGVGKNVFARALHKGSERRNGSFIEVNCGAIPETLFESEMFGYEPGSFTGAGKKGKAGMIELANQGTLFLDEVGELPLAVQAKLLKAIQEKTITRVGGTKPKTIDFRLIASTNQNLEDMVKKGTFREDLFYRLNVIPITIPPLRERKEDIATLAAHFLKGLNDKYRTNKFFHAATIESLSEYTWPGNVRELQNIVERLVITADARTIYPDALPSYIQQDAVQKLTSFLPGAEEETGTTLKEALEEVEIRWLKRAFKQYKTTYEMADYLGMNQSTVVRKLKKYKINAKSH</sequence>
<dbReference type="Gene3D" id="1.10.8.60">
    <property type="match status" value="1"/>
</dbReference>
<dbReference type="CDD" id="cd00009">
    <property type="entry name" value="AAA"/>
    <property type="match status" value="1"/>
</dbReference>
<keyword evidence="4" id="KW-0805">Transcription regulation</keyword>
<feature type="domain" description="PAC" evidence="10">
    <location>
        <begin position="74"/>
        <end position="126"/>
    </location>
</feature>
<dbReference type="InterPro" id="IPR009057">
    <property type="entry name" value="Homeodomain-like_sf"/>
</dbReference>
<dbReference type="InterPro" id="IPR000700">
    <property type="entry name" value="PAS-assoc_C"/>
</dbReference>
<dbReference type="Pfam" id="PF18024">
    <property type="entry name" value="HTH_50"/>
    <property type="match status" value="1"/>
</dbReference>
<gene>
    <name evidence="11" type="ORF">GLW07_02095</name>
</gene>
<organism evidence="11 12">
    <name type="scientific">Guptibacillus hwajinpoensis</name>
    <dbReference type="NCBI Taxonomy" id="208199"/>
    <lineage>
        <taxon>Bacteria</taxon>
        <taxon>Bacillati</taxon>
        <taxon>Bacillota</taxon>
        <taxon>Bacilli</taxon>
        <taxon>Bacillales</taxon>
        <taxon>Guptibacillaceae</taxon>
        <taxon>Guptibacillus</taxon>
    </lineage>
</organism>
<proteinExistence type="predicted"/>
<keyword evidence="7" id="KW-0175">Coiled coil</keyword>
<dbReference type="NCBIfam" id="TIGR00229">
    <property type="entry name" value="sensory_box"/>
    <property type="match status" value="1"/>
</dbReference>
<comment type="caution">
    <text evidence="11">The sequence shown here is derived from an EMBL/GenBank/DDBJ whole genome shotgun (WGS) entry which is preliminary data.</text>
</comment>
<keyword evidence="1" id="KW-0547">Nucleotide-binding</keyword>
<evidence type="ECO:0000313" key="12">
    <source>
        <dbReference type="Proteomes" id="UP000447833"/>
    </source>
</evidence>
<evidence type="ECO:0000256" key="6">
    <source>
        <dbReference type="ARBA" id="ARBA00029500"/>
    </source>
</evidence>
<dbReference type="SUPFAM" id="SSF55785">
    <property type="entry name" value="PYP-like sensor domain (PAS domain)"/>
    <property type="match status" value="1"/>
</dbReference>
<dbReference type="Pfam" id="PF00158">
    <property type="entry name" value="Sigma54_activat"/>
    <property type="match status" value="1"/>
</dbReference>
<dbReference type="InterPro" id="IPR013656">
    <property type="entry name" value="PAS_4"/>
</dbReference>
<feature type="coiled-coil region" evidence="7">
    <location>
        <begin position="117"/>
        <end position="144"/>
    </location>
</feature>
<dbReference type="GO" id="GO:0003677">
    <property type="term" value="F:DNA binding"/>
    <property type="evidence" value="ECO:0007669"/>
    <property type="project" value="UniProtKB-KW"/>
</dbReference>
<dbReference type="InterPro" id="IPR058031">
    <property type="entry name" value="AAA_lid_NorR"/>
</dbReference>
<dbReference type="PANTHER" id="PTHR32071">
    <property type="entry name" value="TRANSCRIPTIONAL REGULATORY PROTEIN"/>
    <property type="match status" value="1"/>
</dbReference>
<feature type="domain" description="PAS" evidence="9">
    <location>
        <begin position="7"/>
        <end position="57"/>
    </location>
</feature>
<evidence type="ECO:0000256" key="7">
    <source>
        <dbReference type="SAM" id="Coils"/>
    </source>
</evidence>
<dbReference type="Pfam" id="PF08448">
    <property type="entry name" value="PAS_4"/>
    <property type="match status" value="1"/>
</dbReference>
<evidence type="ECO:0000259" key="9">
    <source>
        <dbReference type="PROSITE" id="PS50112"/>
    </source>
</evidence>
<dbReference type="InterPro" id="IPR030828">
    <property type="entry name" value="HTH_TyrR"/>
</dbReference>
<dbReference type="PROSITE" id="PS00688">
    <property type="entry name" value="SIGMA54_INTERACT_3"/>
    <property type="match status" value="1"/>
</dbReference>
<dbReference type="PROSITE" id="PS50045">
    <property type="entry name" value="SIGMA54_INTERACT_4"/>
    <property type="match status" value="1"/>
</dbReference>
<dbReference type="GO" id="GO:0005524">
    <property type="term" value="F:ATP binding"/>
    <property type="evidence" value="ECO:0007669"/>
    <property type="project" value="UniProtKB-KW"/>
</dbReference>
<dbReference type="RefSeq" id="WP_160918021.1">
    <property type="nucleotide sequence ID" value="NZ_WMEY01000001.1"/>
</dbReference>
<dbReference type="Gene3D" id="3.40.50.300">
    <property type="entry name" value="P-loop containing nucleotide triphosphate hydrolases"/>
    <property type="match status" value="1"/>
</dbReference>
<dbReference type="InterPro" id="IPR003593">
    <property type="entry name" value="AAA+_ATPase"/>
</dbReference>
<evidence type="ECO:0000256" key="1">
    <source>
        <dbReference type="ARBA" id="ARBA00022741"/>
    </source>
</evidence>
<evidence type="ECO:0000256" key="3">
    <source>
        <dbReference type="ARBA" id="ARBA00022840"/>
    </source>
</evidence>
<keyword evidence="2" id="KW-0058">Aromatic hydrocarbons catabolism</keyword>
<dbReference type="InterPro" id="IPR000014">
    <property type="entry name" value="PAS"/>
</dbReference>
<evidence type="ECO:0000256" key="5">
    <source>
        <dbReference type="ARBA" id="ARBA00023163"/>
    </source>
</evidence>
<evidence type="ECO:0000259" key="10">
    <source>
        <dbReference type="PROSITE" id="PS50113"/>
    </source>
</evidence>
<dbReference type="Proteomes" id="UP000447833">
    <property type="component" value="Unassembled WGS sequence"/>
</dbReference>
<dbReference type="InterPro" id="IPR027417">
    <property type="entry name" value="P-loop_NTPase"/>
</dbReference>
<dbReference type="SMART" id="SM00382">
    <property type="entry name" value="AAA"/>
    <property type="match status" value="1"/>
</dbReference>
<dbReference type="InterPro" id="IPR025944">
    <property type="entry name" value="Sigma_54_int_dom_CS"/>
</dbReference>
<protein>
    <recommendedName>
        <fullName evidence="6">HTH-type transcriptional regulatory protein TyrR</fullName>
    </recommendedName>
</protein>
<evidence type="ECO:0000256" key="2">
    <source>
        <dbReference type="ARBA" id="ARBA00022797"/>
    </source>
</evidence>
<accession>A0A845ESM5</accession>
<evidence type="ECO:0000313" key="11">
    <source>
        <dbReference type="EMBL" id="MYL62140.1"/>
    </source>
</evidence>
<keyword evidence="3" id="KW-0067">ATP-binding</keyword>
<reference evidence="11 12" key="1">
    <citation type="submission" date="2019-11" db="EMBL/GenBank/DDBJ databases">
        <title>Genome sequences of 17 halophilic strains isolated from different environments.</title>
        <authorList>
            <person name="Furrow R.E."/>
        </authorList>
    </citation>
    <scope>NUCLEOTIDE SEQUENCE [LARGE SCALE GENOMIC DNA]</scope>
    <source>
        <strain evidence="11 12">22506_14_FS</strain>
    </source>
</reference>
<dbReference type="InterPro" id="IPR035965">
    <property type="entry name" value="PAS-like_dom_sf"/>
</dbReference>
<dbReference type="PROSITE" id="PS50112">
    <property type="entry name" value="PAS"/>
    <property type="match status" value="1"/>
</dbReference>
<dbReference type="Gene3D" id="1.10.10.60">
    <property type="entry name" value="Homeodomain-like"/>
    <property type="match status" value="1"/>
</dbReference>
<dbReference type="GO" id="GO:0006355">
    <property type="term" value="P:regulation of DNA-templated transcription"/>
    <property type="evidence" value="ECO:0007669"/>
    <property type="project" value="InterPro"/>
</dbReference>
<dbReference type="SUPFAM" id="SSF46689">
    <property type="entry name" value="Homeodomain-like"/>
    <property type="match status" value="1"/>
</dbReference>
<dbReference type="FunFam" id="3.40.50.300:FF:000006">
    <property type="entry name" value="DNA-binding transcriptional regulator NtrC"/>
    <property type="match status" value="1"/>
</dbReference>
<name>A0A845ESM5_9BACL</name>
<dbReference type="Gene3D" id="3.30.450.20">
    <property type="entry name" value="PAS domain"/>
    <property type="match status" value="1"/>
</dbReference>
<dbReference type="InterPro" id="IPR025662">
    <property type="entry name" value="Sigma_54_int_dom_ATP-bd_1"/>
</dbReference>
<dbReference type="SUPFAM" id="SSF52540">
    <property type="entry name" value="P-loop containing nucleoside triphosphate hydrolases"/>
    <property type="match status" value="1"/>
</dbReference>
<dbReference type="Pfam" id="PF25601">
    <property type="entry name" value="AAA_lid_14"/>
    <property type="match status" value="1"/>
</dbReference>
<feature type="domain" description="Sigma-54 factor interaction" evidence="8">
    <location>
        <begin position="151"/>
        <end position="380"/>
    </location>
</feature>
<evidence type="ECO:0000256" key="4">
    <source>
        <dbReference type="ARBA" id="ARBA00023015"/>
    </source>
</evidence>
<keyword evidence="5" id="KW-0804">Transcription</keyword>
<dbReference type="AlphaFoldDB" id="A0A845ESM5"/>
<dbReference type="PROSITE" id="PS50113">
    <property type="entry name" value="PAC"/>
    <property type="match status" value="1"/>
</dbReference>
<dbReference type="EMBL" id="WMEY01000001">
    <property type="protein sequence ID" value="MYL62140.1"/>
    <property type="molecule type" value="Genomic_DNA"/>
</dbReference>
<dbReference type="PANTHER" id="PTHR32071:SF57">
    <property type="entry name" value="C4-DICARBOXYLATE TRANSPORT TRANSCRIPTIONAL REGULATORY PROTEIN DCTD"/>
    <property type="match status" value="1"/>
</dbReference>
<evidence type="ECO:0000259" key="8">
    <source>
        <dbReference type="PROSITE" id="PS50045"/>
    </source>
</evidence>
<dbReference type="PROSITE" id="PS00675">
    <property type="entry name" value="SIGMA54_INTERACT_1"/>
    <property type="match status" value="1"/>
</dbReference>